<evidence type="ECO:0000256" key="2">
    <source>
        <dbReference type="ARBA" id="ARBA00022679"/>
    </source>
</evidence>
<evidence type="ECO:0000256" key="3">
    <source>
        <dbReference type="ARBA" id="ARBA00022741"/>
    </source>
</evidence>
<proteinExistence type="predicted"/>
<dbReference type="EMBL" id="AUWU02000004">
    <property type="protein sequence ID" value="KAH0573622.1"/>
    <property type="molecule type" value="Genomic_DNA"/>
</dbReference>
<reference evidence="7 8" key="1">
    <citation type="journal article" date="2014" name="PLoS Genet.">
        <title>The Genome of Spironucleus salmonicida Highlights a Fish Pathogen Adapted to Fluctuating Environments.</title>
        <authorList>
            <person name="Xu F."/>
            <person name="Jerlstrom-Hultqvist J."/>
            <person name="Einarsson E."/>
            <person name="Astvaldsson A."/>
            <person name="Svard S.G."/>
            <person name="Andersson J.O."/>
        </authorList>
    </citation>
    <scope>NUCLEOTIDE SEQUENCE</scope>
    <source>
        <strain evidence="8">ATCC 50377</strain>
    </source>
</reference>
<dbReference type="InterPro" id="IPR050494">
    <property type="entry name" value="Ser_Thr_dual-spec_kinase"/>
</dbReference>
<dbReference type="Gene3D" id="1.10.510.10">
    <property type="entry name" value="Transferase(Phosphotransferase) domain 1"/>
    <property type="match status" value="1"/>
</dbReference>
<evidence type="ECO:0000313" key="9">
    <source>
        <dbReference type="Proteomes" id="UP000018208"/>
    </source>
</evidence>
<dbReference type="EMBL" id="KI545981">
    <property type="protein sequence ID" value="EST48539.1"/>
    <property type="molecule type" value="Genomic_DNA"/>
</dbReference>
<reference evidence="8" key="2">
    <citation type="submission" date="2020-12" db="EMBL/GenBank/DDBJ databases">
        <title>New Spironucleus salmonicida genome in near-complete chromosomes.</title>
        <authorList>
            <person name="Xu F."/>
            <person name="Kurt Z."/>
            <person name="Jimenez-Gonzalez A."/>
            <person name="Astvaldsson A."/>
            <person name="Andersson J.O."/>
            <person name="Svard S.G."/>
        </authorList>
    </citation>
    <scope>NUCLEOTIDE SEQUENCE</scope>
    <source>
        <strain evidence="8">ATCC 50377</strain>
    </source>
</reference>
<dbReference type="PROSITE" id="PS50011">
    <property type="entry name" value="PROTEIN_KINASE_DOM"/>
    <property type="match status" value="1"/>
</dbReference>
<evidence type="ECO:0000313" key="8">
    <source>
        <dbReference type="EMBL" id="KAH0573622.1"/>
    </source>
</evidence>
<keyword evidence="4 7" id="KW-0418">Kinase</keyword>
<dbReference type="SMART" id="SM00220">
    <property type="entry name" value="S_TKc"/>
    <property type="match status" value="1"/>
</dbReference>
<dbReference type="AlphaFoldDB" id="V6M5A6"/>
<feature type="domain" description="Protein kinase" evidence="6">
    <location>
        <begin position="536"/>
        <end position="850"/>
    </location>
</feature>
<accession>V6M5A6</accession>
<dbReference type="GO" id="GO:0005524">
    <property type="term" value="F:ATP binding"/>
    <property type="evidence" value="ECO:0007669"/>
    <property type="project" value="UniProtKB-KW"/>
</dbReference>
<evidence type="ECO:0000256" key="1">
    <source>
        <dbReference type="ARBA" id="ARBA00022527"/>
    </source>
</evidence>
<keyword evidence="1" id="KW-0723">Serine/threonine-protein kinase</keyword>
<organism evidence="7">
    <name type="scientific">Spironucleus salmonicida</name>
    <dbReference type="NCBI Taxonomy" id="348837"/>
    <lineage>
        <taxon>Eukaryota</taxon>
        <taxon>Metamonada</taxon>
        <taxon>Diplomonadida</taxon>
        <taxon>Hexamitidae</taxon>
        <taxon>Hexamitinae</taxon>
        <taxon>Spironucleus</taxon>
    </lineage>
</organism>
<evidence type="ECO:0000313" key="7">
    <source>
        <dbReference type="EMBL" id="EST48539.1"/>
    </source>
</evidence>
<keyword evidence="5" id="KW-0067">ATP-binding</keyword>
<dbReference type="PANTHER" id="PTHR24058">
    <property type="entry name" value="DUAL SPECIFICITY PROTEIN KINASE"/>
    <property type="match status" value="1"/>
</dbReference>
<dbReference type="SUPFAM" id="SSF56112">
    <property type="entry name" value="Protein kinase-like (PK-like)"/>
    <property type="match status" value="1"/>
</dbReference>
<dbReference type="GO" id="GO:0004674">
    <property type="term" value="F:protein serine/threonine kinase activity"/>
    <property type="evidence" value="ECO:0007669"/>
    <property type="project" value="UniProtKB-KW"/>
</dbReference>
<gene>
    <name evidence="7" type="ORF">SS50377_11150</name>
    <name evidence="8" type="ORF">SS50377_23557</name>
</gene>
<dbReference type="Pfam" id="PF00069">
    <property type="entry name" value="Pkinase"/>
    <property type="match status" value="1"/>
</dbReference>
<dbReference type="Proteomes" id="UP000018208">
    <property type="component" value="Unassembled WGS sequence"/>
</dbReference>
<dbReference type="InterPro" id="IPR011009">
    <property type="entry name" value="Kinase-like_dom_sf"/>
</dbReference>
<dbReference type="Gene3D" id="3.30.200.20">
    <property type="entry name" value="Phosphorylase Kinase, domain 1"/>
    <property type="match status" value="1"/>
</dbReference>
<dbReference type="OrthoDB" id="9332038at2759"/>
<evidence type="ECO:0000256" key="4">
    <source>
        <dbReference type="ARBA" id="ARBA00022777"/>
    </source>
</evidence>
<dbReference type="VEuPathDB" id="GiardiaDB:SS50377_23557"/>
<keyword evidence="2" id="KW-0808">Transferase</keyword>
<keyword evidence="9" id="KW-1185">Reference proteome</keyword>
<evidence type="ECO:0000259" key="6">
    <source>
        <dbReference type="PROSITE" id="PS50011"/>
    </source>
</evidence>
<name>V6M5A6_9EUKA</name>
<sequence length="851" mass="97630">MNPEKIFLKALKQLNVPNAENIVAQLTPESDLYVLLKLADLAGGTSLLKNRIKAPEVGFKLRSAALARHRKFKVDSEIQFPNIEGDLRCEQVLLIPASAARYNFSQIHIQRFDNLYRKSQFPHESKISQLGKSSSLHLAWSRLDAPHADFMQGQAGWIRREVMCEQLTDIKPEDYQCELKKFNQTQLDYFWLVKRFIIGLMYQQFKSLDKVFEELNKISQFQYIKNNLIYLDIGKCLQFVKDFSLENLTDYIAQLELEHTKGPIKQSAPSSKEDKIQIKKIEQNIFQNSNLDTQKDMKQFVHQTKSAILEELANFNEVTKDLSEQEKTDIYKLYLSKLDQMNQLEENISSKQLEEKKATDGLLSNSISDVAETEMLQFIDEKELLDIKQEIINNLQEPEAEGDSKKVTQLKEKPDTSMIIRIKLISSKLQVEIPTLSVPSYCDIKKVVEQELQLQHASKKGVQLTTQILEKIDKMRDRNYLLAQYNKLTHNTTKISSSNLRVYYDPLRTGAVDVPVNVSDDADVPFAAGETICDRYQLIKMCGSATFSNCFSAIDLEQNKHICLKIIKNDKEFLDQALDEIHLLELIKELDPEEKLGVITIQDYFYYREHLLLVFDLYGKDLYTHFSIREKHKLPNDYSLTIIKQIAIQLLNAFDFIHRLGICHLDAKPENILHVSQTYTGGVEAPNVKLVDLGSSSYLFDKIHQYIQSRSYRCPEIILGMAYDCRSDVWSLGGILAELLTGQVLFPNHSVGTMISRICALLGPIPKNMILSGRAAFKYLTGGLVPWEDDGQGAKNTLFPEHGLLEVWLFGDCKCLDDEQLKFSDFIRQMLTIDPQKRPTAAMLLSHPFLK</sequence>
<evidence type="ECO:0000256" key="5">
    <source>
        <dbReference type="ARBA" id="ARBA00022840"/>
    </source>
</evidence>
<dbReference type="InterPro" id="IPR000719">
    <property type="entry name" value="Prot_kinase_dom"/>
</dbReference>
<dbReference type="PANTHER" id="PTHR24058:SF124">
    <property type="entry name" value="PROTEIN KINASE SUPERFAMILY PROTEIN"/>
    <property type="match status" value="1"/>
</dbReference>
<protein>
    <submittedName>
        <fullName evidence="7">Kinase, CMGC DYRK</fullName>
    </submittedName>
</protein>
<keyword evidence="3" id="KW-0547">Nucleotide-binding</keyword>